<keyword evidence="3" id="KW-1185">Reference proteome</keyword>
<dbReference type="Proteomes" id="UP001159428">
    <property type="component" value="Unassembled WGS sequence"/>
</dbReference>
<name>A0AAU9XNS2_9CNID</name>
<accession>A0AAU9XNS2</accession>
<comment type="caution">
    <text evidence="2">The sequence shown here is derived from an EMBL/GenBank/DDBJ whole genome shotgun (WGS) entry which is preliminary data.</text>
</comment>
<dbReference type="EMBL" id="CALNXJ010000052">
    <property type="protein sequence ID" value="CAH3153088.1"/>
    <property type="molecule type" value="Genomic_DNA"/>
</dbReference>
<feature type="region of interest" description="Disordered" evidence="1">
    <location>
        <begin position="276"/>
        <end position="309"/>
    </location>
</feature>
<protein>
    <submittedName>
        <fullName evidence="2">Uncharacterized protein</fullName>
    </submittedName>
</protein>
<proteinExistence type="predicted"/>
<feature type="region of interest" description="Disordered" evidence="1">
    <location>
        <begin position="216"/>
        <end position="240"/>
    </location>
</feature>
<evidence type="ECO:0000313" key="2">
    <source>
        <dbReference type="EMBL" id="CAH3153088.1"/>
    </source>
</evidence>
<gene>
    <name evidence="2" type="ORF">PMEA_00026962</name>
</gene>
<reference evidence="2 3" key="1">
    <citation type="submission" date="2022-05" db="EMBL/GenBank/DDBJ databases">
        <authorList>
            <consortium name="Genoscope - CEA"/>
            <person name="William W."/>
        </authorList>
    </citation>
    <scope>NUCLEOTIDE SEQUENCE [LARGE SCALE GENOMIC DNA]</scope>
</reference>
<evidence type="ECO:0000256" key="1">
    <source>
        <dbReference type="SAM" id="MobiDB-lite"/>
    </source>
</evidence>
<evidence type="ECO:0000313" key="3">
    <source>
        <dbReference type="Proteomes" id="UP001159428"/>
    </source>
</evidence>
<feature type="compositionally biased region" description="Polar residues" evidence="1">
    <location>
        <begin position="221"/>
        <end position="235"/>
    </location>
</feature>
<organism evidence="2 3">
    <name type="scientific">Pocillopora meandrina</name>
    <dbReference type="NCBI Taxonomy" id="46732"/>
    <lineage>
        <taxon>Eukaryota</taxon>
        <taxon>Metazoa</taxon>
        <taxon>Cnidaria</taxon>
        <taxon>Anthozoa</taxon>
        <taxon>Hexacorallia</taxon>
        <taxon>Scleractinia</taxon>
        <taxon>Astrocoeniina</taxon>
        <taxon>Pocilloporidae</taxon>
        <taxon>Pocillopora</taxon>
    </lineage>
</organism>
<dbReference type="AlphaFoldDB" id="A0AAU9XNS2"/>
<dbReference type="PANTHER" id="PTHR33198:SF19">
    <property type="entry name" value="CCHC-TYPE DOMAIN-CONTAINING PROTEIN"/>
    <property type="match status" value="1"/>
</dbReference>
<sequence>MSKKYKCPFPECTYETEEVTDALAAVLLSVHSSGVHVTPGTVNTINPNSSTKLERVRRPTISAAGSSEDWSYFLTRWGDYVAATNVTGKEKVIQLLECCDEQLRKDLTRNAGGSLTDKTADEVMAAIKKLAVREENAMVARVQLHNMRQDRDETIRSFGARLRGQAGVNYTENVLRDVLTRGLADSEIQLDLLGERNQDMSLEEVFQFIEAKEAGKRSAGRLSQSHSTDAAQSQYPRRPESAVMTAQLMAPSATSNPSPGATAWLYVLKRMASPAAQSISRRSTSTRHVKPTTRKAPSTRHVQSQATPKRPCLTVGMVTTAFPSMRTIDTSPPSSLHGVATAIKQHLKAT</sequence>
<feature type="compositionally biased region" description="Basic residues" evidence="1">
    <location>
        <begin position="284"/>
        <end position="293"/>
    </location>
</feature>
<dbReference type="PANTHER" id="PTHR33198">
    <property type="entry name" value="ANK_REP_REGION DOMAIN-CONTAINING PROTEIN-RELATED"/>
    <property type="match status" value="1"/>
</dbReference>